<name>A0A2P1PXQ6_9GAMM</name>
<dbReference type="EMBL" id="CP027860">
    <property type="protein sequence ID" value="AVP99594.1"/>
    <property type="molecule type" value="Genomic_DNA"/>
</dbReference>
<dbReference type="InterPro" id="IPR010281">
    <property type="entry name" value="DUF885"/>
</dbReference>
<evidence type="ECO:0000313" key="3">
    <source>
        <dbReference type="Proteomes" id="UP000241074"/>
    </source>
</evidence>
<accession>A0A2P1PXQ6</accession>
<gene>
    <name evidence="2" type="ORF">C7S18_21520</name>
</gene>
<evidence type="ECO:0000256" key="1">
    <source>
        <dbReference type="SAM" id="SignalP"/>
    </source>
</evidence>
<evidence type="ECO:0000313" key="2">
    <source>
        <dbReference type="EMBL" id="AVP99594.1"/>
    </source>
</evidence>
<dbReference type="Pfam" id="PF05960">
    <property type="entry name" value="DUF885"/>
    <property type="match status" value="1"/>
</dbReference>
<reference evidence="2 3" key="2">
    <citation type="submission" date="2018-03" db="EMBL/GenBank/DDBJ databases">
        <authorList>
            <person name="Keele B.F."/>
        </authorList>
    </citation>
    <scope>NUCLEOTIDE SEQUENCE [LARGE SCALE GENOMIC DNA]</scope>
    <source>
        <strain evidence="2 3">D13</strain>
    </source>
</reference>
<dbReference type="KEGG" id="xba:C7S18_21520"/>
<dbReference type="Proteomes" id="UP000241074">
    <property type="component" value="Chromosome"/>
</dbReference>
<feature type="signal peptide" evidence="1">
    <location>
        <begin position="1"/>
        <end position="24"/>
    </location>
</feature>
<organism evidence="2 3">
    <name type="scientific">Ahniella affigens</name>
    <dbReference type="NCBI Taxonomy" id="2021234"/>
    <lineage>
        <taxon>Bacteria</taxon>
        <taxon>Pseudomonadati</taxon>
        <taxon>Pseudomonadota</taxon>
        <taxon>Gammaproteobacteria</taxon>
        <taxon>Lysobacterales</taxon>
        <taxon>Rhodanobacteraceae</taxon>
        <taxon>Ahniella</taxon>
    </lineage>
</organism>
<sequence>MIRTTPIRLIWSAALCCASAFASASDADLQALYDKEWAWRMNEFPGMASYLALGGPAHTLGSVDAKAQQERLTYWRGVRDALDQLDQKDLSDLGRLNAAVYRSQLDEFIVGIESKSYLLPMNGDSSFYGDVEQGFVNDQISSTEQAQAYLDRLADVPRYFDEHVVLLKTGLKTGMTVQQIVLEGREQPLAKLAAAKPEDTPFYAPFKKLPNSWSADDQAKWRAKVAKVIADKVQPACERLRAFLKNEYIPKARQTLAAKDLPDGLAYYQAQIKIYTTLDATPDEIHQIGLDEVARIRAEMEQVKQDAKFDGDLAAFIQFLRTDPQFYPKTPKALLERASYIAKRIDGLLPRYFGHLPRQPYGVAPVPDSIAPFYTAGRYVPGSLQAKQSGTYWVNTFKLEARPLYALPALTLHEAVPGHHLQGAIAAEADDLPNFRRYSYISAYGEGWALYGEHLGKEMGIYEDAYEQFGRLTYEMWRACRLVVDTGLHAKGWTREQARQYLKDNTALSEHEIGTEVDRYIGWPGQALSYKLGEIEIRKLRAEAEQKLGTKFDLRAFHDHLLGLGSVPLPVLRSAMQEWMAKQAG</sequence>
<dbReference type="AlphaFoldDB" id="A0A2P1PXQ6"/>
<dbReference type="PANTHER" id="PTHR33361">
    <property type="entry name" value="GLR0591 PROTEIN"/>
    <property type="match status" value="1"/>
</dbReference>
<keyword evidence="1" id="KW-0732">Signal</keyword>
<proteinExistence type="predicted"/>
<dbReference type="RefSeq" id="WP_106893511.1">
    <property type="nucleotide sequence ID" value="NZ_CP027860.1"/>
</dbReference>
<keyword evidence="3" id="KW-1185">Reference proteome</keyword>
<reference evidence="2 3" key="1">
    <citation type="submission" date="2018-03" db="EMBL/GenBank/DDBJ databases">
        <title>Ahniella affigens gen. nov., sp. nov., a gammaproteobacterium isolated from sandy soil near a stream.</title>
        <authorList>
            <person name="Ko Y."/>
            <person name="Kim J.-H."/>
        </authorList>
    </citation>
    <scope>NUCLEOTIDE SEQUENCE [LARGE SCALE GENOMIC DNA]</scope>
    <source>
        <strain evidence="2 3">D13</strain>
    </source>
</reference>
<dbReference type="PANTHER" id="PTHR33361:SF2">
    <property type="entry name" value="DUF885 DOMAIN-CONTAINING PROTEIN"/>
    <property type="match status" value="1"/>
</dbReference>
<feature type="chain" id="PRO_5015153823" evidence="1">
    <location>
        <begin position="25"/>
        <end position="585"/>
    </location>
</feature>
<protein>
    <submittedName>
        <fullName evidence="2">DUF885 domain-containing protein</fullName>
    </submittedName>
</protein>
<dbReference type="OrthoDB" id="9769898at2"/>